<protein>
    <submittedName>
        <fullName evidence="1">Uncharacterized protein</fullName>
    </submittedName>
</protein>
<dbReference type="EMBL" id="DS989854">
    <property type="protein sequence ID" value="EDX74258.1"/>
    <property type="molecule type" value="Genomic_DNA"/>
</dbReference>
<dbReference type="eggNOG" id="ENOG502Z9X4">
    <property type="taxonomic scope" value="Bacteria"/>
</dbReference>
<proteinExistence type="predicted"/>
<evidence type="ECO:0000313" key="2">
    <source>
        <dbReference type="Proteomes" id="UP000003835"/>
    </source>
</evidence>
<dbReference type="OrthoDB" id="428676at2"/>
<dbReference type="AlphaFoldDB" id="B4VUY7"/>
<reference evidence="1 2" key="1">
    <citation type="submission" date="2008-07" db="EMBL/GenBank/DDBJ databases">
        <authorList>
            <person name="Tandeau de Marsac N."/>
            <person name="Ferriera S."/>
            <person name="Johnson J."/>
            <person name="Kravitz S."/>
            <person name="Beeson K."/>
            <person name="Sutton G."/>
            <person name="Rogers Y.-H."/>
            <person name="Friedman R."/>
            <person name="Frazier M."/>
            <person name="Venter J.C."/>
        </authorList>
    </citation>
    <scope>NUCLEOTIDE SEQUENCE [LARGE SCALE GENOMIC DNA]</scope>
    <source>
        <strain evidence="1 2">PCC 7420</strain>
    </source>
</reference>
<sequence length="554" mass="64664">MTIWIITIGNSDVQLKSNKNWESLYEEVRFDEPISDCDKFWCCDEFEDKETKRFLIPARVLGLAYRRHPDNYQDLAFPILDSFHDYFKKKLGAFPDKIVVLLTDQSAILASQVDNKYSPYWQDTVELKPIIESYFRQKFQINPQFWTLTPESGRGLDHWDKTLGLVETTLYAKQAELEMQGDELVYISHQAGTPAISSAVQFVSLGLFPRVEFLVSYQYYDDEGCLQSQAEMIASSRYWRGMQVQKAKQLVKDGLPGAALTLYQGISETVRDRDIEKKLDDLVKGFNLEKTCDNRQDEFEVEAAIQRVVNALDLVELFFAKGNYIQGLTLLAAAQETFLKGAIKHELEAKTVNLQVKGVNKRLSAPELIVWNDAGLGFVRNPQDKKYRDNELKRRLQVDLKQPIFDEKLETLKQLNFPVDNEDIKSVFWFYDKKNKKDCFQFHKIGSNTGMYYWLCNLRPDLKTWKLLTWIAQYEREREADLRNQLMHNLLGVEPQEVIGYLLGNQRDNRYTDVISTYQQEVKTPFIREIKRLNLPFEERGLSEELQHIVDSMH</sequence>
<name>B4VUY7_9CYAN</name>
<gene>
    <name evidence="1" type="ORF">MC7420_4243</name>
</gene>
<dbReference type="RefSeq" id="WP_006102563.1">
    <property type="nucleotide sequence ID" value="NZ_DS989854.1"/>
</dbReference>
<evidence type="ECO:0000313" key="1">
    <source>
        <dbReference type="EMBL" id="EDX74258.1"/>
    </source>
</evidence>
<dbReference type="STRING" id="118168.MC7420_4243"/>
<dbReference type="HOGENOM" id="CLU_531897_0_0_3"/>
<dbReference type="Proteomes" id="UP000003835">
    <property type="component" value="Unassembled WGS sequence"/>
</dbReference>
<organism evidence="1 2">
    <name type="scientific">Coleofasciculus chthonoplastes PCC 7420</name>
    <dbReference type="NCBI Taxonomy" id="118168"/>
    <lineage>
        <taxon>Bacteria</taxon>
        <taxon>Bacillati</taxon>
        <taxon>Cyanobacteriota</taxon>
        <taxon>Cyanophyceae</taxon>
        <taxon>Coleofasciculales</taxon>
        <taxon>Coleofasciculaceae</taxon>
        <taxon>Coleofasciculus</taxon>
    </lineage>
</organism>
<accession>B4VUY7</accession>
<keyword evidence="2" id="KW-1185">Reference proteome</keyword>